<evidence type="ECO:0000256" key="6">
    <source>
        <dbReference type="SAM" id="Coils"/>
    </source>
</evidence>
<dbReference type="InterPro" id="IPR000717">
    <property type="entry name" value="PCI_dom"/>
</dbReference>
<dbReference type="Gene3D" id="1.25.40.860">
    <property type="match status" value="2"/>
</dbReference>
<keyword evidence="3 9" id="KW-0396">Initiation factor</keyword>
<keyword evidence="4" id="KW-0694">RNA-binding</keyword>
<feature type="coiled-coil region" evidence="6">
    <location>
        <begin position="568"/>
        <end position="653"/>
    </location>
</feature>
<proteinExistence type="predicted"/>
<evidence type="ECO:0000313" key="9">
    <source>
        <dbReference type="EMBL" id="PXF46262.1"/>
    </source>
</evidence>
<sequence length="999" mass="114055">MSRRSSRMYGGGYSRWDRRDVGLKPENALSRVAQLVEVGEVADANQALYDIITDNQTRRRQWNKTYEGIMMKLMELSVTLRQPSMVKEALHKYRAICMQSNVSSLEDVVRYLVDLSEKRTEEARKSVDEAILEKAEDLEDEAMETPETLLLEAAGNALTKERIDRQQVVPWMRFLWEVYRVVVDIVKSHNKLEQCYHNMSVKAFAFCVKYKRYMEFRRLCDMLRQHLNQLINNARNSPNDVKITDPETLQKFMETRFIQLSTAVALEHWQEAYRTIEDIHLIMTMGKTKAKPQHMSVYYDKLMQVFWVSGNYLYHAHALYKLYTLSVKQNRNLSAEDATTMASRLILAALSIPVYDAQSAAFSESYGVMTEVMGAPTNENAARHARMAALLGYSTAARRGPLLAELLAKGVGEACHPELRGLFNLFEGEMAPLQFSDHFKKVLDFVNSHEVLKEYASPLRRVAIFRLLEQLGRVYAVMRLDHMKKVAAFAEYSEVEETALMALKTRSLAVRFDYQNQCLRFESELFSTDGMRTQLGRLARRMALTSKMLMESARTSADNASDQEVVALALEKEKKAALRRRMAIANAKTGLAEEEASILRRKEIIERRKEEAERRIAEAVKQKKLAAAREVALAEQRRKQEEAKRRHEEMRRQAEAPIKKLLADTAPRASVIGGEAEEDAEREERMTREKEKELKEHAEMKKRVQQLATHLNHIERATREEEWPLLKEAHEKEVMDLSKLTSEIASRELDEAKRNHARALEDKGRTNRIMPTLKQYLSDLTKRVDMDFEAWARQERERADAQAAREAEQAAIREAEEAREREQREEEERLVREKAEAEQREAEEAARKAREAAEREEAERKRAAPVGRYKPGAFRRLKTGSADEAPPKREPTGFPGPGQRSSERPSGLAGLAALAQKQAQRSSIRPTPPDGLNEQPKSGLAALQSRMGKDGKQSAFSKLGSRPSGSDLPAPSSADNSSGIPPMRKPFFNSKLPGKSQNK</sequence>
<dbReference type="AlphaFoldDB" id="A0A2V3IVV8"/>
<gene>
    <name evidence="9" type="ORF">BWQ96_03918</name>
</gene>
<reference evidence="9 10" key="1">
    <citation type="journal article" date="2018" name="Mol. Biol. Evol.">
        <title>Analysis of the draft genome of the red seaweed Gracilariopsis chorda provides insights into genome size evolution in Rhodophyta.</title>
        <authorList>
            <person name="Lee J."/>
            <person name="Yang E.C."/>
            <person name="Graf L."/>
            <person name="Yang J.H."/>
            <person name="Qiu H."/>
            <person name="Zel Zion U."/>
            <person name="Chan C.X."/>
            <person name="Stephens T.G."/>
            <person name="Weber A.P.M."/>
            <person name="Boo G.H."/>
            <person name="Boo S.M."/>
            <person name="Kim K.M."/>
            <person name="Shin Y."/>
            <person name="Jung M."/>
            <person name="Lee S.J."/>
            <person name="Yim H.S."/>
            <person name="Lee J.H."/>
            <person name="Bhattacharya D."/>
            <person name="Yoon H.S."/>
        </authorList>
    </citation>
    <scope>NUCLEOTIDE SEQUENCE [LARGE SCALE GENOMIC DNA]</scope>
    <source>
        <strain evidence="9 10">SKKU-2015</strain>
        <tissue evidence="9">Whole body</tissue>
    </source>
</reference>
<accession>A0A2V3IVV8</accession>
<name>A0A2V3IVV8_9FLOR</name>
<dbReference type="GO" id="GO:0003743">
    <property type="term" value="F:translation initiation factor activity"/>
    <property type="evidence" value="ECO:0007669"/>
    <property type="project" value="UniProtKB-KW"/>
</dbReference>
<dbReference type="EMBL" id="NBIV01000041">
    <property type="protein sequence ID" value="PXF46262.1"/>
    <property type="molecule type" value="Genomic_DNA"/>
</dbReference>
<dbReference type="GO" id="GO:0043614">
    <property type="term" value="C:multi-eIF complex"/>
    <property type="evidence" value="ECO:0007669"/>
    <property type="project" value="TreeGrafter"/>
</dbReference>
<keyword evidence="6" id="KW-0175">Coiled coil</keyword>
<protein>
    <submittedName>
        <fullName evidence="9">Eukaryotic translation initiation factor 3 subunit A</fullName>
    </submittedName>
</protein>
<dbReference type="Proteomes" id="UP000247409">
    <property type="component" value="Unassembled WGS sequence"/>
</dbReference>
<comment type="subcellular location">
    <subcellularLocation>
        <location evidence="1">Cytoplasm</location>
    </subcellularLocation>
</comment>
<evidence type="ECO:0000256" key="2">
    <source>
        <dbReference type="ARBA" id="ARBA00022490"/>
    </source>
</evidence>
<dbReference type="PANTHER" id="PTHR14005:SF0">
    <property type="entry name" value="EUKARYOTIC TRANSLATION INITIATION FACTOR 3 SUBUNIT A"/>
    <property type="match status" value="1"/>
</dbReference>
<feature type="domain" description="PCI" evidence="8">
    <location>
        <begin position="361"/>
        <end position="526"/>
    </location>
</feature>
<dbReference type="Gene3D" id="4.10.860.10">
    <property type="entry name" value="UVR domain"/>
    <property type="match status" value="1"/>
</dbReference>
<dbReference type="Pfam" id="PF22591">
    <property type="entry name" value="eIF3a_PCI_TPR-like"/>
    <property type="match status" value="1"/>
</dbReference>
<dbReference type="OrthoDB" id="18884at2759"/>
<evidence type="ECO:0000256" key="7">
    <source>
        <dbReference type="SAM" id="MobiDB-lite"/>
    </source>
</evidence>
<feature type="region of interest" description="Disordered" evidence="7">
    <location>
        <begin position="794"/>
        <end position="999"/>
    </location>
</feature>
<evidence type="ECO:0000313" key="10">
    <source>
        <dbReference type="Proteomes" id="UP000247409"/>
    </source>
</evidence>
<dbReference type="InterPro" id="IPR054711">
    <property type="entry name" value="eIF3a_PCI_TPR-like"/>
</dbReference>
<evidence type="ECO:0000256" key="5">
    <source>
        <dbReference type="ARBA" id="ARBA00022917"/>
    </source>
</evidence>
<evidence type="ECO:0000256" key="3">
    <source>
        <dbReference type="ARBA" id="ARBA00022540"/>
    </source>
</evidence>
<dbReference type="GO" id="GO:0071540">
    <property type="term" value="C:eukaryotic translation initiation factor 3 complex, eIF3e"/>
    <property type="evidence" value="ECO:0007669"/>
    <property type="project" value="TreeGrafter"/>
</dbReference>
<dbReference type="PROSITE" id="PS50250">
    <property type="entry name" value="PCI"/>
    <property type="match status" value="1"/>
</dbReference>
<keyword evidence="10" id="KW-1185">Reference proteome</keyword>
<dbReference type="STRING" id="448386.A0A2V3IVV8"/>
<dbReference type="InterPro" id="IPR027512">
    <property type="entry name" value="EIF3A"/>
</dbReference>
<dbReference type="GO" id="GO:0071541">
    <property type="term" value="C:eukaryotic translation initiation factor 3 complex, eIF3m"/>
    <property type="evidence" value="ECO:0007669"/>
    <property type="project" value="TreeGrafter"/>
</dbReference>
<evidence type="ECO:0000256" key="1">
    <source>
        <dbReference type="ARBA" id="ARBA00004496"/>
    </source>
</evidence>
<keyword evidence="2" id="KW-0963">Cytoplasm</keyword>
<feature type="compositionally biased region" description="Low complexity" evidence="7">
    <location>
        <begin position="907"/>
        <end position="920"/>
    </location>
</feature>
<dbReference type="FunFam" id="4.10.860.10:FF:000001">
    <property type="entry name" value="Eukaryotic translation initiation factor 3 subunit A"/>
    <property type="match status" value="1"/>
</dbReference>
<evidence type="ECO:0000259" key="8">
    <source>
        <dbReference type="PROSITE" id="PS50250"/>
    </source>
</evidence>
<feature type="coiled-coil region" evidence="6">
    <location>
        <begin position="680"/>
        <end position="707"/>
    </location>
</feature>
<dbReference type="PANTHER" id="PTHR14005">
    <property type="entry name" value="EUKARYOTIC TRANSLATION INITIATION FACTOR 3, THETA SUBUNIT"/>
    <property type="match status" value="1"/>
</dbReference>
<dbReference type="GO" id="GO:0001732">
    <property type="term" value="P:formation of cytoplasmic translation initiation complex"/>
    <property type="evidence" value="ECO:0007669"/>
    <property type="project" value="TreeGrafter"/>
</dbReference>
<dbReference type="GO" id="GO:0003729">
    <property type="term" value="F:mRNA binding"/>
    <property type="evidence" value="ECO:0007669"/>
    <property type="project" value="TreeGrafter"/>
</dbReference>
<keyword evidence="5" id="KW-0648">Protein biosynthesis</keyword>
<feature type="compositionally biased region" description="Basic and acidic residues" evidence="7">
    <location>
        <begin position="794"/>
        <end position="862"/>
    </location>
</feature>
<dbReference type="GO" id="GO:0002188">
    <property type="term" value="P:translation reinitiation"/>
    <property type="evidence" value="ECO:0007669"/>
    <property type="project" value="TreeGrafter"/>
</dbReference>
<evidence type="ECO:0000256" key="4">
    <source>
        <dbReference type="ARBA" id="ARBA00022884"/>
    </source>
</evidence>
<comment type="caution">
    <text evidence="9">The sequence shown here is derived from an EMBL/GenBank/DDBJ whole genome shotgun (WGS) entry which is preliminary data.</text>
</comment>
<organism evidence="9 10">
    <name type="scientific">Gracilariopsis chorda</name>
    <dbReference type="NCBI Taxonomy" id="448386"/>
    <lineage>
        <taxon>Eukaryota</taxon>
        <taxon>Rhodophyta</taxon>
        <taxon>Florideophyceae</taxon>
        <taxon>Rhodymeniophycidae</taxon>
        <taxon>Gracilariales</taxon>
        <taxon>Gracilariaceae</taxon>
        <taxon>Gracilariopsis</taxon>
    </lineage>
</organism>